<name>A0A1G7GU75_PSEOR</name>
<dbReference type="Gene3D" id="3.30.200.20">
    <property type="entry name" value="Phosphorylase Kinase, domain 1"/>
    <property type="match status" value="1"/>
</dbReference>
<accession>A0A1G7GU75</accession>
<evidence type="ECO:0000256" key="3">
    <source>
        <dbReference type="ARBA" id="ARBA00022679"/>
    </source>
</evidence>
<dbReference type="GO" id="GO:0004674">
    <property type="term" value="F:protein serine/threonine kinase activity"/>
    <property type="evidence" value="ECO:0007669"/>
    <property type="project" value="UniProtKB-KW"/>
</dbReference>
<dbReference type="Pfam" id="PF00069">
    <property type="entry name" value="Pkinase"/>
    <property type="match status" value="1"/>
</dbReference>
<sequence>MIPSRLVGGRYLVLDGLGAGAMGPVWRAQDKVTGRPVVVRELHLPGRPTAADHTRFRDALLREARLVGALRDPGLLTVHDVLSDGELDLLVTEYTDGVRLSDHTSAGGRLSYEDALDLARRLLGTLGRAHEVGLVHGAIRPAAVVLAEGGRIAFTDTGLARARLAVDPTGGPVSAADDLRGLGETLARTAALEPPFADLVDRLRSAEPPTVQEALAELEEAGERRRTWFGFRRA</sequence>
<evidence type="ECO:0000313" key="9">
    <source>
        <dbReference type="Proteomes" id="UP000198967"/>
    </source>
</evidence>
<gene>
    <name evidence="8" type="ORF">SAMN05216377_102460</name>
</gene>
<evidence type="ECO:0000256" key="2">
    <source>
        <dbReference type="ARBA" id="ARBA00022527"/>
    </source>
</evidence>
<protein>
    <recommendedName>
        <fullName evidence="1">non-specific serine/threonine protein kinase</fullName>
        <ecNumber evidence="1">2.7.11.1</ecNumber>
    </recommendedName>
</protein>
<evidence type="ECO:0000256" key="4">
    <source>
        <dbReference type="ARBA" id="ARBA00022741"/>
    </source>
</evidence>
<evidence type="ECO:0000256" key="6">
    <source>
        <dbReference type="ARBA" id="ARBA00022840"/>
    </source>
</evidence>
<keyword evidence="9" id="KW-1185">Reference proteome</keyword>
<dbReference type="EMBL" id="FNBE01000002">
    <property type="protein sequence ID" value="SDE91728.1"/>
    <property type="molecule type" value="Genomic_DNA"/>
</dbReference>
<dbReference type="PANTHER" id="PTHR43289:SF6">
    <property type="entry name" value="SERINE_THREONINE-PROTEIN KINASE NEKL-3"/>
    <property type="match status" value="1"/>
</dbReference>
<dbReference type="GO" id="GO:0005524">
    <property type="term" value="F:ATP binding"/>
    <property type="evidence" value="ECO:0007669"/>
    <property type="project" value="UniProtKB-KW"/>
</dbReference>
<dbReference type="AlphaFoldDB" id="A0A1G7GU75"/>
<dbReference type="Proteomes" id="UP000198967">
    <property type="component" value="Unassembled WGS sequence"/>
</dbReference>
<evidence type="ECO:0000256" key="5">
    <source>
        <dbReference type="ARBA" id="ARBA00022777"/>
    </source>
</evidence>
<dbReference type="PROSITE" id="PS50011">
    <property type="entry name" value="PROTEIN_KINASE_DOM"/>
    <property type="match status" value="1"/>
</dbReference>
<evidence type="ECO:0000313" key="8">
    <source>
        <dbReference type="EMBL" id="SDE91728.1"/>
    </source>
</evidence>
<keyword evidence="4" id="KW-0547">Nucleotide-binding</keyword>
<organism evidence="8 9">
    <name type="scientific">Pseudonocardia oroxyli</name>
    <dbReference type="NCBI Taxonomy" id="366584"/>
    <lineage>
        <taxon>Bacteria</taxon>
        <taxon>Bacillati</taxon>
        <taxon>Actinomycetota</taxon>
        <taxon>Actinomycetes</taxon>
        <taxon>Pseudonocardiales</taxon>
        <taxon>Pseudonocardiaceae</taxon>
        <taxon>Pseudonocardia</taxon>
    </lineage>
</organism>
<dbReference type="RefSeq" id="WP_093077242.1">
    <property type="nucleotide sequence ID" value="NZ_FNBE01000002.1"/>
</dbReference>
<feature type="domain" description="Protein kinase" evidence="7">
    <location>
        <begin position="11"/>
        <end position="234"/>
    </location>
</feature>
<keyword evidence="2" id="KW-0723">Serine/threonine-protein kinase</keyword>
<dbReference type="InterPro" id="IPR011009">
    <property type="entry name" value="Kinase-like_dom_sf"/>
</dbReference>
<keyword evidence="5 8" id="KW-0418">Kinase</keyword>
<keyword evidence="3" id="KW-0808">Transferase</keyword>
<dbReference type="SMART" id="SM00220">
    <property type="entry name" value="S_TKc"/>
    <property type="match status" value="1"/>
</dbReference>
<dbReference type="EC" id="2.7.11.1" evidence="1"/>
<dbReference type="Gene3D" id="1.10.510.10">
    <property type="entry name" value="Transferase(Phosphotransferase) domain 1"/>
    <property type="match status" value="1"/>
</dbReference>
<reference evidence="8 9" key="1">
    <citation type="submission" date="2016-10" db="EMBL/GenBank/DDBJ databases">
        <authorList>
            <person name="de Groot N.N."/>
        </authorList>
    </citation>
    <scope>NUCLEOTIDE SEQUENCE [LARGE SCALE GENOMIC DNA]</scope>
    <source>
        <strain evidence="8 9">CGMCC 4.3143</strain>
    </source>
</reference>
<dbReference type="PANTHER" id="PTHR43289">
    <property type="entry name" value="MITOGEN-ACTIVATED PROTEIN KINASE KINASE KINASE 20-RELATED"/>
    <property type="match status" value="1"/>
</dbReference>
<dbReference type="SUPFAM" id="SSF56112">
    <property type="entry name" value="Protein kinase-like (PK-like)"/>
    <property type="match status" value="1"/>
</dbReference>
<dbReference type="OrthoDB" id="9762169at2"/>
<dbReference type="STRING" id="366584.SAMN05216377_102460"/>
<proteinExistence type="predicted"/>
<dbReference type="InterPro" id="IPR000719">
    <property type="entry name" value="Prot_kinase_dom"/>
</dbReference>
<keyword evidence="6" id="KW-0067">ATP-binding</keyword>
<evidence type="ECO:0000259" key="7">
    <source>
        <dbReference type="PROSITE" id="PS50011"/>
    </source>
</evidence>
<evidence type="ECO:0000256" key="1">
    <source>
        <dbReference type="ARBA" id="ARBA00012513"/>
    </source>
</evidence>